<dbReference type="AlphaFoldDB" id="A0A3B0TGP6"/>
<evidence type="ECO:0008006" key="2">
    <source>
        <dbReference type="Google" id="ProtNLM"/>
    </source>
</evidence>
<sequence>MKIIKFGIVILLVSLSFSACEKDDICVDADTPLLIIRFYDANDTTAFKPIAGLRIIGLGKDVPINTFSDRSNDLDSIAIPLKINNTLTGFTFIKDSADDEDGNEAGNSDIVNFSYEVTDEYISRACGFIANYNNLNTEFTTTPENWIQGIKIVKPSIEIEETVTAHVKIFH</sequence>
<dbReference type="Pfam" id="PF20050">
    <property type="entry name" value="DUF6452"/>
    <property type="match status" value="1"/>
</dbReference>
<gene>
    <name evidence="1" type="ORF">MNBD_BACTEROID03-1905</name>
</gene>
<evidence type="ECO:0000313" key="1">
    <source>
        <dbReference type="EMBL" id="VAW11339.1"/>
    </source>
</evidence>
<name>A0A3B0TGP6_9ZZZZ</name>
<proteinExistence type="predicted"/>
<accession>A0A3B0TGP6</accession>
<dbReference type="EMBL" id="UOEL01000060">
    <property type="protein sequence ID" value="VAW11339.1"/>
    <property type="molecule type" value="Genomic_DNA"/>
</dbReference>
<dbReference type="PROSITE" id="PS51257">
    <property type="entry name" value="PROKAR_LIPOPROTEIN"/>
    <property type="match status" value="1"/>
</dbReference>
<protein>
    <recommendedName>
        <fullName evidence="2">Lipoprotein</fullName>
    </recommendedName>
</protein>
<reference evidence="1" key="1">
    <citation type="submission" date="2018-06" db="EMBL/GenBank/DDBJ databases">
        <authorList>
            <person name="Zhirakovskaya E."/>
        </authorList>
    </citation>
    <scope>NUCLEOTIDE SEQUENCE</scope>
</reference>
<dbReference type="InterPro" id="IPR045607">
    <property type="entry name" value="DUF6452"/>
</dbReference>
<organism evidence="1">
    <name type="scientific">hydrothermal vent metagenome</name>
    <dbReference type="NCBI Taxonomy" id="652676"/>
    <lineage>
        <taxon>unclassified sequences</taxon>
        <taxon>metagenomes</taxon>
        <taxon>ecological metagenomes</taxon>
    </lineage>
</organism>